<keyword evidence="7" id="KW-0800">Toxin</keyword>
<evidence type="ECO:0000256" key="11">
    <source>
        <dbReference type="PIRSR" id="PIRSR609283-1"/>
    </source>
</evidence>
<evidence type="ECO:0000313" key="13">
    <source>
        <dbReference type="EMBL" id="KAH9506439.1"/>
    </source>
</evidence>
<dbReference type="Proteomes" id="UP000790347">
    <property type="component" value="Unassembled WGS sequence"/>
</dbReference>
<organism evidence="13 14">
    <name type="scientific">Dermatophagoides farinae</name>
    <name type="common">American house dust mite</name>
    <dbReference type="NCBI Taxonomy" id="6954"/>
    <lineage>
        <taxon>Eukaryota</taxon>
        <taxon>Metazoa</taxon>
        <taxon>Ecdysozoa</taxon>
        <taxon>Arthropoda</taxon>
        <taxon>Chelicerata</taxon>
        <taxon>Arachnida</taxon>
        <taxon>Acari</taxon>
        <taxon>Acariformes</taxon>
        <taxon>Sarcoptiformes</taxon>
        <taxon>Astigmata</taxon>
        <taxon>Psoroptidia</taxon>
        <taxon>Analgoidea</taxon>
        <taxon>Pyroglyphidae</taxon>
        <taxon>Dermatophagoidinae</taxon>
        <taxon>Dermatophagoides</taxon>
    </lineage>
</organism>
<dbReference type="GO" id="GO:0005509">
    <property type="term" value="F:calcium ion binding"/>
    <property type="evidence" value="ECO:0007669"/>
    <property type="project" value="InterPro"/>
</dbReference>
<dbReference type="GO" id="GO:0045134">
    <property type="term" value="F:UDP phosphatase activity"/>
    <property type="evidence" value="ECO:0007669"/>
    <property type="project" value="TreeGrafter"/>
</dbReference>
<dbReference type="FunFam" id="2.120.10.100:FF:000001">
    <property type="entry name" value="Soluble calcium-activated nucleotidase 1"/>
    <property type="match status" value="1"/>
</dbReference>
<proteinExistence type="inferred from homology"/>
<dbReference type="EC" id="3.6.1.5" evidence="2"/>
<dbReference type="GO" id="GO:0004050">
    <property type="term" value="F:apyrase activity"/>
    <property type="evidence" value="ECO:0007669"/>
    <property type="project" value="UniProtKB-EC"/>
</dbReference>
<evidence type="ECO:0000256" key="2">
    <source>
        <dbReference type="ARBA" id="ARBA00012148"/>
    </source>
</evidence>
<evidence type="ECO:0000256" key="10">
    <source>
        <dbReference type="ARBA" id="ARBA00074431"/>
    </source>
</evidence>
<keyword evidence="4 11" id="KW-0479">Metal-binding</keyword>
<feature type="binding site" evidence="11">
    <location>
        <position position="205"/>
    </location>
    <ligand>
        <name>Ca(2+)</name>
        <dbReference type="ChEBI" id="CHEBI:29108"/>
    </ligand>
</feature>
<evidence type="ECO:0000256" key="3">
    <source>
        <dbReference type="ARBA" id="ARBA00022442"/>
    </source>
</evidence>
<keyword evidence="12" id="KW-1133">Transmembrane helix</keyword>
<dbReference type="PANTHER" id="PTHR13023:SF3">
    <property type="entry name" value="SOLUBLE CALCIUM-ACTIVATED NUCLEOTIDASE 1"/>
    <property type="match status" value="1"/>
</dbReference>
<dbReference type="GO" id="GO:0030166">
    <property type="term" value="P:proteoglycan biosynthetic process"/>
    <property type="evidence" value="ECO:0007669"/>
    <property type="project" value="TreeGrafter"/>
</dbReference>
<evidence type="ECO:0000256" key="8">
    <source>
        <dbReference type="ARBA" id="ARBA00025738"/>
    </source>
</evidence>
<keyword evidence="7" id="KW-1199">Hemostasis impairing toxin</keyword>
<keyword evidence="5" id="KW-0378">Hydrolase</keyword>
<keyword evidence="12" id="KW-0812">Transmembrane</keyword>
<evidence type="ECO:0000256" key="12">
    <source>
        <dbReference type="SAM" id="Phobius"/>
    </source>
</evidence>
<feature type="binding site" evidence="11">
    <location>
        <position position="384"/>
    </location>
    <ligand>
        <name>Ca(2+)</name>
        <dbReference type="ChEBI" id="CHEBI:29108"/>
    </ligand>
</feature>
<gene>
    <name evidence="13" type="primary">CANT1</name>
    <name evidence="13" type="ORF">DERF_011172</name>
</gene>
<keyword evidence="6 11" id="KW-0106">Calcium</keyword>
<dbReference type="InterPro" id="IPR036258">
    <property type="entry name" value="Apyrase_sf"/>
</dbReference>
<dbReference type="Pfam" id="PF06079">
    <property type="entry name" value="Apyrase"/>
    <property type="match status" value="1"/>
</dbReference>
<feature type="binding site" evidence="11">
    <location>
        <position position="204"/>
    </location>
    <ligand>
        <name>Ca(2+)</name>
        <dbReference type="ChEBI" id="CHEBI:29108"/>
    </ligand>
</feature>
<feature type="transmembrane region" description="Helical" evidence="12">
    <location>
        <begin position="56"/>
        <end position="75"/>
    </location>
</feature>
<keyword evidence="12" id="KW-0472">Membrane</keyword>
<evidence type="ECO:0000256" key="4">
    <source>
        <dbReference type="ARBA" id="ARBA00022723"/>
    </source>
</evidence>
<comment type="caution">
    <text evidence="13">The sequence shown here is derived from an EMBL/GenBank/DDBJ whole genome shotgun (WGS) entry which is preliminary data.</text>
</comment>
<dbReference type="InterPro" id="IPR009283">
    <property type="entry name" value="Apyrase"/>
</dbReference>
<evidence type="ECO:0000256" key="9">
    <source>
        <dbReference type="ARBA" id="ARBA00047297"/>
    </source>
</evidence>
<evidence type="ECO:0000313" key="14">
    <source>
        <dbReference type="Proteomes" id="UP000790347"/>
    </source>
</evidence>
<keyword evidence="3" id="KW-1201">Platelet aggregation inhibiting toxin</keyword>
<dbReference type="GO" id="GO:0004382">
    <property type="term" value="F:GDP phosphatase activity"/>
    <property type="evidence" value="ECO:0007669"/>
    <property type="project" value="TreeGrafter"/>
</dbReference>
<reference evidence="13" key="2">
    <citation type="journal article" date="2022" name="Res Sq">
        <title>Comparative Genomics Reveals Insights into the Divergent Evolution of Astigmatic Mites and Household Pest Adaptations.</title>
        <authorList>
            <person name="Xiong Q."/>
            <person name="Wan A.T.-Y."/>
            <person name="Liu X.-Y."/>
            <person name="Fung C.S.-H."/>
            <person name="Xiao X."/>
            <person name="Malainual N."/>
            <person name="Hou J."/>
            <person name="Wang L."/>
            <person name="Wang M."/>
            <person name="Yang K."/>
            <person name="Cui Y."/>
            <person name="Leung E."/>
            <person name="Nong W."/>
            <person name="Shin S.-K."/>
            <person name="Au S."/>
            <person name="Jeong K.Y."/>
            <person name="Chew F.T."/>
            <person name="Hui J."/>
            <person name="Leung T.F."/>
            <person name="Tungtrongchitr A."/>
            <person name="Zhong N."/>
            <person name="Liu Z."/>
            <person name="Tsui S."/>
        </authorList>
    </citation>
    <scope>NUCLEOTIDE SEQUENCE</scope>
    <source>
        <strain evidence="13">Derf</strain>
        <tissue evidence="13">Whole organism</tissue>
    </source>
</reference>
<name>A0A922L4J0_DERFA</name>
<dbReference type="PANTHER" id="PTHR13023">
    <property type="entry name" value="APYRASE"/>
    <property type="match status" value="1"/>
</dbReference>
<reference evidence="13" key="1">
    <citation type="submission" date="2013-05" db="EMBL/GenBank/DDBJ databases">
        <authorList>
            <person name="Yim A.K.Y."/>
            <person name="Chan T.F."/>
            <person name="Ji K.M."/>
            <person name="Liu X.Y."/>
            <person name="Zhou J.W."/>
            <person name="Li R.Q."/>
            <person name="Yang K.Y."/>
            <person name="Li J."/>
            <person name="Li M."/>
            <person name="Law P.T.W."/>
            <person name="Wu Y.L."/>
            <person name="Cai Z.L."/>
            <person name="Qin H."/>
            <person name="Bao Y."/>
            <person name="Leung R.K.K."/>
            <person name="Ng P.K.S."/>
            <person name="Zou J."/>
            <person name="Zhong X.J."/>
            <person name="Ran P.X."/>
            <person name="Zhong N.S."/>
            <person name="Liu Z.G."/>
            <person name="Tsui S.K.W."/>
        </authorList>
    </citation>
    <scope>NUCLEOTIDE SEQUENCE</scope>
    <source>
        <strain evidence="13">Derf</strain>
        <tissue evidence="13">Whole organism</tissue>
    </source>
</reference>
<evidence type="ECO:0000256" key="5">
    <source>
        <dbReference type="ARBA" id="ARBA00022801"/>
    </source>
</evidence>
<comment type="cofactor">
    <cofactor evidence="1 11">
        <name>Ca(2+)</name>
        <dbReference type="ChEBI" id="CHEBI:29108"/>
    </cofactor>
</comment>
<dbReference type="AlphaFoldDB" id="A0A922L4J0"/>
<comment type="catalytic activity">
    <reaction evidence="9">
        <text>a ribonucleoside 5'-triphosphate + 2 H2O = a ribonucleoside 5'-phosphate + 2 phosphate + 2 H(+)</text>
        <dbReference type="Rhea" id="RHEA:36795"/>
        <dbReference type="ChEBI" id="CHEBI:15377"/>
        <dbReference type="ChEBI" id="CHEBI:15378"/>
        <dbReference type="ChEBI" id="CHEBI:43474"/>
        <dbReference type="ChEBI" id="CHEBI:58043"/>
        <dbReference type="ChEBI" id="CHEBI:61557"/>
        <dbReference type="EC" id="3.6.1.5"/>
    </reaction>
    <physiologicalReaction direction="left-to-right" evidence="9">
        <dbReference type="Rhea" id="RHEA:36796"/>
    </physiologicalReaction>
</comment>
<protein>
    <recommendedName>
        <fullName evidence="10">Apyrase</fullName>
        <ecNumber evidence="2">3.6.1.5</ecNumber>
    </recommendedName>
</protein>
<sequence length="450" mass="51496">MNVKLIIVVKCETVETKTNERKKEKKMNDWRRAIRTPISYSIPGSSSNLVRQQTNFVSFVIISGAFVLLILYAYMPPSNHDTIEALNDEHGHWHEKLIACDCLLSNGHQRHNVDNNNLFIYNRTYPMTAIETMNDGRLRYHIAVVADLDKKSRSLAKSNTYLSYILNGQLVFDPHTHNVEVEFEPNEIELSSQFSSGGRGMELSELVVFNGKLYTCDDRTGIVFEIRDSLMLPWIILPNGNGHSTGNGFKCEWMTVKDDHLYVGSLGKEWTSPNGDKIFNYDPQYVKKISAFGHVEHLDWRLRYIELRRAAGIEAPGYLVHEAAVWSMEKKQWYFLPRRASHQPYDDSLDEQRGTNIFLIADDNFTMVNKNHSIGPLIKTHGFSSMKLLPLPEEIKLSPSGTEIVIAIKSEEDANTVATYLMVFRLPDGHLLLPETKISTKHKYEGIEFI</sequence>
<keyword evidence="14" id="KW-1185">Reference proteome</keyword>
<dbReference type="Gene3D" id="2.120.10.100">
    <property type="entry name" value="Apyrase"/>
    <property type="match status" value="1"/>
</dbReference>
<feature type="binding site" evidence="11">
    <location>
        <position position="252"/>
    </location>
    <ligand>
        <name>Ca(2+)</name>
        <dbReference type="ChEBI" id="CHEBI:29108"/>
    </ligand>
</feature>
<accession>A0A922L4J0</accession>
<evidence type="ECO:0000256" key="6">
    <source>
        <dbReference type="ARBA" id="ARBA00022837"/>
    </source>
</evidence>
<comment type="similarity">
    <text evidence="8">Belongs to the apyrase family.</text>
</comment>
<dbReference type="EMBL" id="ASGP02000005">
    <property type="protein sequence ID" value="KAH9506439.1"/>
    <property type="molecule type" value="Genomic_DNA"/>
</dbReference>
<feature type="binding site" evidence="11">
    <location>
        <position position="445"/>
    </location>
    <ligand>
        <name>Ca(2+)</name>
        <dbReference type="ChEBI" id="CHEBI:29108"/>
    </ligand>
</feature>
<feature type="binding site" evidence="11">
    <location>
        <position position="322"/>
    </location>
    <ligand>
        <name>Ca(2+)</name>
        <dbReference type="ChEBI" id="CHEBI:29108"/>
    </ligand>
</feature>
<evidence type="ECO:0000256" key="7">
    <source>
        <dbReference type="ARBA" id="ARBA00023240"/>
    </source>
</evidence>
<dbReference type="SUPFAM" id="SSF101887">
    <property type="entry name" value="Apyrase"/>
    <property type="match status" value="1"/>
</dbReference>
<evidence type="ECO:0000256" key="1">
    <source>
        <dbReference type="ARBA" id="ARBA00001913"/>
    </source>
</evidence>